<feature type="transmembrane region" description="Helical" evidence="1">
    <location>
        <begin position="90"/>
        <end position="109"/>
    </location>
</feature>
<feature type="transmembrane region" description="Helical" evidence="1">
    <location>
        <begin position="234"/>
        <end position="259"/>
    </location>
</feature>
<evidence type="ECO:0000313" key="2">
    <source>
        <dbReference type="EMBL" id="GAA4670951.1"/>
    </source>
</evidence>
<organism evidence="2 3">
    <name type="scientific">Frondihabitans cladoniiphilus</name>
    <dbReference type="NCBI Taxonomy" id="715785"/>
    <lineage>
        <taxon>Bacteria</taxon>
        <taxon>Bacillati</taxon>
        <taxon>Actinomycetota</taxon>
        <taxon>Actinomycetes</taxon>
        <taxon>Micrococcales</taxon>
        <taxon>Microbacteriaceae</taxon>
        <taxon>Frondihabitans</taxon>
    </lineage>
</organism>
<feature type="transmembrane region" description="Helical" evidence="1">
    <location>
        <begin position="121"/>
        <end position="143"/>
    </location>
</feature>
<accession>A0ABP8VRW7</accession>
<evidence type="ECO:0000256" key="1">
    <source>
        <dbReference type="SAM" id="Phobius"/>
    </source>
</evidence>
<keyword evidence="1" id="KW-0812">Transmembrane</keyword>
<dbReference type="EMBL" id="BAABLM010000002">
    <property type="protein sequence ID" value="GAA4670951.1"/>
    <property type="molecule type" value="Genomic_DNA"/>
</dbReference>
<proteinExistence type="predicted"/>
<keyword evidence="3" id="KW-1185">Reference proteome</keyword>
<protein>
    <recommendedName>
        <fullName evidence="4">DUF1109 domain-containing protein</fullName>
    </recommendedName>
</protein>
<reference evidence="3" key="1">
    <citation type="journal article" date="2019" name="Int. J. Syst. Evol. Microbiol.">
        <title>The Global Catalogue of Microorganisms (GCM) 10K type strain sequencing project: providing services to taxonomists for standard genome sequencing and annotation.</title>
        <authorList>
            <consortium name="The Broad Institute Genomics Platform"/>
            <consortium name="The Broad Institute Genome Sequencing Center for Infectious Disease"/>
            <person name="Wu L."/>
            <person name="Ma J."/>
        </authorList>
    </citation>
    <scope>NUCLEOTIDE SEQUENCE [LARGE SCALE GENOMIC DNA]</scope>
    <source>
        <strain evidence="3">JCM 18956</strain>
    </source>
</reference>
<feature type="transmembrane region" description="Helical" evidence="1">
    <location>
        <begin position="181"/>
        <end position="198"/>
    </location>
</feature>
<gene>
    <name evidence="2" type="ORF">GCM10025780_13140</name>
</gene>
<dbReference type="Proteomes" id="UP001501295">
    <property type="component" value="Unassembled WGS sequence"/>
</dbReference>
<evidence type="ECO:0000313" key="3">
    <source>
        <dbReference type="Proteomes" id="UP001501295"/>
    </source>
</evidence>
<evidence type="ECO:0008006" key="4">
    <source>
        <dbReference type="Google" id="ProtNLM"/>
    </source>
</evidence>
<keyword evidence="1" id="KW-1133">Transmembrane helix</keyword>
<feature type="transmembrane region" description="Helical" evidence="1">
    <location>
        <begin position="155"/>
        <end position="175"/>
    </location>
</feature>
<keyword evidence="1" id="KW-0472">Membrane</keyword>
<name>A0ABP8VRW7_9MICO</name>
<feature type="transmembrane region" description="Helical" evidence="1">
    <location>
        <begin position="205"/>
        <end position="222"/>
    </location>
</feature>
<comment type="caution">
    <text evidence="2">The sequence shown here is derived from an EMBL/GenBank/DDBJ whole genome shotgun (WGS) entry which is preliminary data.</text>
</comment>
<sequence length="284" mass="30419">MTGLDRRLVDAAVSLSPAAHRDTRREQWLADLDGADELGLSSLRLGMGAFTTALFHHRATHRSTWEDSPMTTVPVTGHHRVPHTLRTESVLIALAFLSMFVGALLLILLGRYGGTPLSRTFYLAVDGVIAGIPGLLFMGALGLSEGGTRRRRSLAMGMTVLLTVLFGSYVVGFGRMFAPDWLIIGVVVAGSVFVWLFARGHRGRVWLVTLLPVLVLCAARSAQEFAFSDLNAPAAVLAFTYWMLNLVPFGACAVAALLAGRISSRSRTAAAPVSLTGRSGEPTS</sequence>
<dbReference type="RefSeq" id="WP_345374574.1">
    <property type="nucleotide sequence ID" value="NZ_BAABLM010000002.1"/>
</dbReference>